<dbReference type="OrthoDB" id="9972196at2759"/>
<dbReference type="AlphaFoldDB" id="A0A0C9N659"/>
<dbReference type="GO" id="GO:0005829">
    <property type="term" value="C:cytosol"/>
    <property type="evidence" value="ECO:0007669"/>
    <property type="project" value="TreeGrafter"/>
</dbReference>
<dbReference type="Pfam" id="PF10282">
    <property type="entry name" value="Lactonase"/>
    <property type="match status" value="1"/>
</dbReference>
<dbReference type="InterPro" id="IPR019405">
    <property type="entry name" value="Lactonase_7-beta_prop"/>
</dbReference>
<protein>
    <submittedName>
        <fullName evidence="2">6-phosphogluconolactonase</fullName>
    </submittedName>
</protein>
<reference evidence="2" key="1">
    <citation type="submission" date="2014-09" db="EMBL/GenBank/DDBJ databases">
        <title>Draft genome sequence of an oleaginous Mucoromycotina fungus Mucor ambiguus NBRC6742.</title>
        <authorList>
            <person name="Takeda I."/>
            <person name="Yamane N."/>
            <person name="Morita T."/>
            <person name="Tamano K."/>
            <person name="Machida M."/>
            <person name="Baker S."/>
            <person name="Koike H."/>
        </authorList>
    </citation>
    <scope>NUCLEOTIDE SEQUENCE</scope>
    <source>
        <strain evidence="2">NBRC 6742</strain>
    </source>
</reference>
<proteinExistence type="inferred from homology"/>
<dbReference type="SUPFAM" id="SSF51004">
    <property type="entry name" value="C-terminal (heme d1) domain of cytochrome cd1-nitrite reductase"/>
    <property type="match status" value="1"/>
</dbReference>
<dbReference type="STRING" id="91626.A0A0C9N659"/>
<keyword evidence="3" id="KW-1185">Reference proteome</keyword>
<gene>
    <name evidence="2" type="ORF">MAM1_0687d11121</name>
</gene>
<dbReference type="Proteomes" id="UP000053815">
    <property type="component" value="Unassembled WGS sequence"/>
</dbReference>
<comment type="similarity">
    <text evidence="1">Belongs to the cycloisomerase 2 family.</text>
</comment>
<dbReference type="InterPro" id="IPR011048">
    <property type="entry name" value="Haem_d1_sf"/>
</dbReference>
<name>A0A0C9N659_9FUNG</name>
<evidence type="ECO:0000256" key="1">
    <source>
        <dbReference type="ARBA" id="ARBA00005564"/>
    </source>
</evidence>
<dbReference type="EMBL" id="DF836976">
    <property type="protein sequence ID" value="GAN11552.1"/>
    <property type="molecule type" value="Genomic_DNA"/>
</dbReference>
<dbReference type="PANTHER" id="PTHR30344">
    <property type="entry name" value="6-PHOSPHOGLUCONOLACTONASE-RELATED"/>
    <property type="match status" value="1"/>
</dbReference>
<dbReference type="InterPro" id="IPR050282">
    <property type="entry name" value="Cycloisomerase_2"/>
</dbReference>
<accession>A0A0C9N659</accession>
<evidence type="ECO:0000313" key="2">
    <source>
        <dbReference type="EMBL" id="GAN11552.1"/>
    </source>
</evidence>
<dbReference type="Gene3D" id="2.130.10.10">
    <property type="entry name" value="YVTN repeat-like/Quinoprotein amine dehydrogenase"/>
    <property type="match status" value="1"/>
</dbReference>
<dbReference type="InterPro" id="IPR015943">
    <property type="entry name" value="WD40/YVTN_repeat-like_dom_sf"/>
</dbReference>
<sequence>MVTQELPVYVSGYTNEKSVGIYQYSFNPTTGVLTPRGLAVESVNPSYFTLHTSNQQLYTTNEVGEYKGQKTGYVSAYTRNKETGELTLVNEQPSGGEDPCHATVDATGNYLLVANYSGGSASVIPIKNPGALESALGGIISKPVHSETYQATLGVPDRQEKPHVHSIDLDPIAQHYAFCNDLGCDTLVTYKFDRNNTGRLSNHSTFEFPKGAGPRHLKFAPNHNNFCYVVSELSNDVYMLEFNFQQGEFYKVQQIHALPEDWQGENLGSEIDISPNGKFLYVSMRGYDAITIFAIDERTGKLSLVGYQHTGGKHPRHFTFDPTGSFILVGNRDSDNIVVFKIDPKTGSLSQVSSVGHVQPTCIKFWA</sequence>
<evidence type="ECO:0000313" key="3">
    <source>
        <dbReference type="Proteomes" id="UP000053815"/>
    </source>
</evidence>
<organism evidence="2">
    <name type="scientific">Mucor ambiguus</name>
    <dbReference type="NCBI Taxonomy" id="91626"/>
    <lineage>
        <taxon>Eukaryota</taxon>
        <taxon>Fungi</taxon>
        <taxon>Fungi incertae sedis</taxon>
        <taxon>Mucoromycota</taxon>
        <taxon>Mucoromycotina</taxon>
        <taxon>Mucoromycetes</taxon>
        <taxon>Mucorales</taxon>
        <taxon>Mucorineae</taxon>
        <taxon>Mucoraceae</taxon>
        <taxon>Mucor</taxon>
    </lineage>
</organism>
<dbReference type="PANTHER" id="PTHR30344:SF1">
    <property type="entry name" value="6-PHOSPHOGLUCONOLACTONASE"/>
    <property type="match status" value="1"/>
</dbReference>
<dbReference type="GO" id="GO:0017057">
    <property type="term" value="F:6-phosphogluconolactonase activity"/>
    <property type="evidence" value="ECO:0007669"/>
    <property type="project" value="TreeGrafter"/>
</dbReference>